<name>A0A1X7V927_AMPQE</name>
<proteinExistence type="predicted"/>
<evidence type="ECO:0000313" key="2">
    <source>
        <dbReference type="EnsemblMetazoa" id="Aqu2.1.36279_001"/>
    </source>
</evidence>
<dbReference type="EnsemblMetazoa" id="Aqu2.1.36279_001">
    <property type="protein sequence ID" value="Aqu2.1.36279_001"/>
    <property type="gene ID" value="Aqu2.1.36279"/>
</dbReference>
<dbReference type="eggNOG" id="ENOG502SPMX">
    <property type="taxonomic scope" value="Eukaryota"/>
</dbReference>
<dbReference type="AlphaFoldDB" id="A0A1X7V927"/>
<reference evidence="2" key="1">
    <citation type="submission" date="2017-05" db="UniProtKB">
        <authorList>
            <consortium name="EnsemblMetazoa"/>
        </authorList>
    </citation>
    <scope>IDENTIFICATION</scope>
</reference>
<evidence type="ECO:0000256" key="1">
    <source>
        <dbReference type="SAM" id="Phobius"/>
    </source>
</evidence>
<dbReference type="InParanoid" id="A0A1X7V927"/>
<accession>A0A1X7V927</accession>
<keyword evidence="1" id="KW-0812">Transmembrane</keyword>
<feature type="transmembrane region" description="Helical" evidence="1">
    <location>
        <begin position="9"/>
        <end position="27"/>
    </location>
</feature>
<organism evidence="2">
    <name type="scientific">Amphimedon queenslandica</name>
    <name type="common">Sponge</name>
    <dbReference type="NCBI Taxonomy" id="400682"/>
    <lineage>
        <taxon>Eukaryota</taxon>
        <taxon>Metazoa</taxon>
        <taxon>Porifera</taxon>
        <taxon>Demospongiae</taxon>
        <taxon>Heteroscleromorpha</taxon>
        <taxon>Haplosclerida</taxon>
        <taxon>Niphatidae</taxon>
        <taxon>Amphimedon</taxon>
    </lineage>
</organism>
<keyword evidence="1" id="KW-1133">Transmembrane helix</keyword>
<protein>
    <submittedName>
        <fullName evidence="2">Uncharacterized protein</fullName>
    </submittedName>
</protein>
<sequence>MMTRLARKIYLWGLLGSLLLLAVYLFYSNAPNVKLETVSSSNGNRELLYSRHSEILNEDSNKESPRYVVGLNYWEQMSMAVGNMFSLSSLGKSLHCRLVEPFTYNSRLYGLPHFLSDHKWSKVKDRSLSLSDIFSINHINTLGESYGLPHLVSFNTFINSAPRPVVLIHIIHEIESREWSISGSTEGVELIRNLGNSYVLDCSSYRVAQSLVQMLLSSLNDEIRRGTEHFSLLRHCCVNGTHETSPSELAERCGFDPQEGPLTLLVLNWRGITGGASVHRSAKGQHKSQRLIMKHAPSYKRPRGITDPFVHSHDILKLSRDFMKQLQLVPGDYTSVHIRSEKLGQRDRRVGGFLDNCLDKAWSLATNMSRGGRLIVFSDFGPQGSDSCYSCRGGKKTRSFFEANNVTKASFNPKLYNTRPDTGVVAAVEMEAVINSKTAILVGGGAYERQILLLRGRNDNNKGVIKICWDDNGLVENYEPKLNEYNNDVNTKIIQIS</sequence>
<keyword evidence="1" id="KW-0472">Membrane</keyword>